<name>A0AAJ1BZ23_9HYPH</name>
<keyword evidence="1" id="KW-0805">Transcription regulation</keyword>
<gene>
    <name evidence="6" type="ORF">NBH21_17425</name>
</gene>
<sequence>MAEKIDTVDEEKDQKAPRSQTLLRGLDILDAVADKSRTIQDIAAITGLTYSTVHRIVSVLLERRFLKADNAREFGLGPRLIELGFSAYSRVDLVQVARPFLEELSRLTRDTVHLAQREGWEVAYLDKLRGTRPVEISSRIGGRKPVISTGVGKALMLDEPTAVLSELYQRDHQLLPGNMTEADWLIQMANYRSGGYAYDLGEDQSSIRCVAAPLRDATGRVIAAISVSSTLEFMPPSRMRDLVPEVQRVARAISSELGARTS</sequence>
<comment type="caution">
    <text evidence="6">The sequence shown here is derived from an EMBL/GenBank/DDBJ whole genome shotgun (WGS) entry which is preliminary data.</text>
</comment>
<dbReference type="SMART" id="SM00346">
    <property type="entry name" value="HTH_ICLR"/>
    <property type="match status" value="1"/>
</dbReference>
<dbReference type="SUPFAM" id="SSF46785">
    <property type="entry name" value="Winged helix' DNA-binding domain"/>
    <property type="match status" value="1"/>
</dbReference>
<evidence type="ECO:0000256" key="2">
    <source>
        <dbReference type="ARBA" id="ARBA00023125"/>
    </source>
</evidence>
<accession>A0AAJ1BZ23</accession>
<dbReference type="Proteomes" id="UP001155380">
    <property type="component" value="Unassembled WGS sequence"/>
</dbReference>
<proteinExistence type="predicted"/>
<dbReference type="InterPro" id="IPR036388">
    <property type="entry name" value="WH-like_DNA-bd_sf"/>
</dbReference>
<dbReference type="SUPFAM" id="SSF55781">
    <property type="entry name" value="GAF domain-like"/>
    <property type="match status" value="1"/>
</dbReference>
<keyword evidence="2" id="KW-0238">DNA-binding</keyword>
<evidence type="ECO:0000313" key="7">
    <source>
        <dbReference type="Proteomes" id="UP001155380"/>
    </source>
</evidence>
<dbReference type="InterPro" id="IPR050707">
    <property type="entry name" value="HTH_MetabolicPath_Reg"/>
</dbReference>
<dbReference type="InterPro" id="IPR036390">
    <property type="entry name" value="WH_DNA-bd_sf"/>
</dbReference>
<feature type="domain" description="HTH iclR-type" evidence="4">
    <location>
        <begin position="19"/>
        <end position="78"/>
    </location>
</feature>
<keyword evidence="3" id="KW-0804">Transcription</keyword>
<feature type="domain" description="IclR-ED" evidence="5">
    <location>
        <begin position="79"/>
        <end position="259"/>
    </location>
</feature>
<dbReference type="Gene3D" id="3.30.450.40">
    <property type="match status" value="1"/>
</dbReference>
<evidence type="ECO:0000259" key="4">
    <source>
        <dbReference type="PROSITE" id="PS51077"/>
    </source>
</evidence>
<evidence type="ECO:0000313" key="6">
    <source>
        <dbReference type="EMBL" id="MCO5958562.1"/>
    </source>
</evidence>
<reference evidence="6" key="1">
    <citation type="submission" date="2022-06" db="EMBL/GenBank/DDBJ databases">
        <authorList>
            <person name="Sun Q."/>
        </authorList>
    </citation>
    <scope>NUCLEOTIDE SEQUENCE</scope>
    <source>
        <strain evidence="6">S101</strain>
    </source>
</reference>
<dbReference type="PANTHER" id="PTHR30136">
    <property type="entry name" value="HELIX-TURN-HELIX TRANSCRIPTIONAL REGULATOR, ICLR FAMILY"/>
    <property type="match status" value="1"/>
</dbReference>
<dbReference type="GO" id="GO:0003700">
    <property type="term" value="F:DNA-binding transcription factor activity"/>
    <property type="evidence" value="ECO:0007669"/>
    <property type="project" value="TreeGrafter"/>
</dbReference>
<dbReference type="PROSITE" id="PS51078">
    <property type="entry name" value="ICLR_ED"/>
    <property type="match status" value="1"/>
</dbReference>
<evidence type="ECO:0000256" key="3">
    <source>
        <dbReference type="ARBA" id="ARBA00023163"/>
    </source>
</evidence>
<protein>
    <submittedName>
        <fullName evidence="6">IclR family transcriptional regulator</fullName>
    </submittedName>
</protein>
<dbReference type="PROSITE" id="PS51077">
    <property type="entry name" value="HTH_ICLR"/>
    <property type="match status" value="1"/>
</dbReference>
<dbReference type="InterPro" id="IPR005471">
    <property type="entry name" value="Tscrpt_reg_IclR_N"/>
</dbReference>
<dbReference type="PANTHER" id="PTHR30136:SF24">
    <property type="entry name" value="HTH-TYPE TRANSCRIPTIONAL REPRESSOR ALLR"/>
    <property type="match status" value="1"/>
</dbReference>
<dbReference type="Pfam" id="PF01614">
    <property type="entry name" value="IclR_C"/>
    <property type="match status" value="1"/>
</dbReference>
<dbReference type="EMBL" id="JAMXLX010000006">
    <property type="protein sequence ID" value="MCO5958562.1"/>
    <property type="molecule type" value="Genomic_DNA"/>
</dbReference>
<dbReference type="GO" id="GO:0003677">
    <property type="term" value="F:DNA binding"/>
    <property type="evidence" value="ECO:0007669"/>
    <property type="project" value="UniProtKB-KW"/>
</dbReference>
<dbReference type="AlphaFoldDB" id="A0AAJ1BZ23"/>
<dbReference type="RefSeq" id="WP_250912873.1">
    <property type="nucleotide sequence ID" value="NZ_JAMXLX010000006.1"/>
</dbReference>
<organism evidence="6 7">
    <name type="scientific">Ciceribacter sichuanensis</name>
    <dbReference type="NCBI Taxonomy" id="2949647"/>
    <lineage>
        <taxon>Bacteria</taxon>
        <taxon>Pseudomonadati</taxon>
        <taxon>Pseudomonadota</taxon>
        <taxon>Alphaproteobacteria</taxon>
        <taxon>Hyphomicrobiales</taxon>
        <taxon>Rhizobiaceae</taxon>
        <taxon>Ciceribacter</taxon>
    </lineage>
</organism>
<dbReference type="InterPro" id="IPR014757">
    <property type="entry name" value="Tscrpt_reg_IclR_C"/>
</dbReference>
<evidence type="ECO:0000256" key="1">
    <source>
        <dbReference type="ARBA" id="ARBA00023015"/>
    </source>
</evidence>
<dbReference type="InterPro" id="IPR029016">
    <property type="entry name" value="GAF-like_dom_sf"/>
</dbReference>
<dbReference type="Gene3D" id="1.10.10.10">
    <property type="entry name" value="Winged helix-like DNA-binding domain superfamily/Winged helix DNA-binding domain"/>
    <property type="match status" value="1"/>
</dbReference>
<dbReference type="GO" id="GO:0045892">
    <property type="term" value="P:negative regulation of DNA-templated transcription"/>
    <property type="evidence" value="ECO:0007669"/>
    <property type="project" value="TreeGrafter"/>
</dbReference>
<dbReference type="Pfam" id="PF09339">
    <property type="entry name" value="HTH_IclR"/>
    <property type="match status" value="1"/>
</dbReference>
<evidence type="ECO:0000259" key="5">
    <source>
        <dbReference type="PROSITE" id="PS51078"/>
    </source>
</evidence>